<feature type="domain" description="Ig-like" evidence="4">
    <location>
        <begin position="19"/>
        <end position="107"/>
    </location>
</feature>
<evidence type="ECO:0000259" key="4">
    <source>
        <dbReference type="PROSITE" id="PS50835"/>
    </source>
</evidence>
<dbReference type="InterPro" id="IPR007110">
    <property type="entry name" value="Ig-like_dom"/>
</dbReference>
<dbReference type="Ensembl" id="ENSMMNT00015017358.1">
    <property type="protein sequence ID" value="ENSMMNP00015015806.1"/>
    <property type="gene ID" value="ENSMMNG00015011663.1"/>
</dbReference>
<dbReference type="InterPro" id="IPR013783">
    <property type="entry name" value="Ig-like_fold"/>
</dbReference>
<dbReference type="PANTHER" id="PTHR23268">
    <property type="entry name" value="T-CELL RECEPTOR BETA CHAIN"/>
    <property type="match status" value="1"/>
</dbReference>
<dbReference type="GO" id="GO:0005886">
    <property type="term" value="C:plasma membrane"/>
    <property type="evidence" value="ECO:0007669"/>
    <property type="project" value="TreeGrafter"/>
</dbReference>
<evidence type="ECO:0000256" key="1">
    <source>
        <dbReference type="ARBA" id="ARBA00022729"/>
    </source>
</evidence>
<dbReference type="SMART" id="SM00406">
    <property type="entry name" value="IGv"/>
    <property type="match status" value="1"/>
</dbReference>
<evidence type="ECO:0000313" key="5">
    <source>
        <dbReference type="Ensembl" id="ENSMMNP00015015806.1"/>
    </source>
</evidence>
<organism evidence="5 6">
    <name type="scientific">Monodon monoceros</name>
    <name type="common">Narwhal</name>
    <name type="synonym">Ceratodon monodon</name>
    <dbReference type="NCBI Taxonomy" id="40151"/>
    <lineage>
        <taxon>Eukaryota</taxon>
        <taxon>Metazoa</taxon>
        <taxon>Chordata</taxon>
        <taxon>Craniata</taxon>
        <taxon>Vertebrata</taxon>
        <taxon>Euteleostomi</taxon>
        <taxon>Mammalia</taxon>
        <taxon>Eutheria</taxon>
        <taxon>Laurasiatheria</taxon>
        <taxon>Artiodactyla</taxon>
        <taxon>Whippomorpha</taxon>
        <taxon>Cetacea</taxon>
        <taxon>Odontoceti</taxon>
        <taxon>Monodontidae</taxon>
        <taxon>Monodon</taxon>
    </lineage>
</organism>
<dbReference type="InterPro" id="IPR036179">
    <property type="entry name" value="Ig-like_dom_sf"/>
</dbReference>
<dbReference type="InterPro" id="IPR050413">
    <property type="entry name" value="TCR_beta_variable"/>
</dbReference>
<dbReference type="PROSITE" id="PS50835">
    <property type="entry name" value="IG_LIKE"/>
    <property type="match status" value="1"/>
</dbReference>
<dbReference type="InterPro" id="IPR013106">
    <property type="entry name" value="Ig_V-set"/>
</dbReference>
<dbReference type="Pfam" id="PF07686">
    <property type="entry name" value="V-set"/>
    <property type="match status" value="1"/>
</dbReference>
<dbReference type="GO" id="GO:0002376">
    <property type="term" value="P:immune system process"/>
    <property type="evidence" value="ECO:0007669"/>
    <property type="project" value="UniProtKB-KW"/>
</dbReference>
<dbReference type="AlphaFoldDB" id="A0A8C6BGI1"/>
<dbReference type="Proteomes" id="UP000694561">
    <property type="component" value="Unplaced"/>
</dbReference>
<protein>
    <recommendedName>
        <fullName evidence="4">Ig-like domain-containing protein</fullName>
    </recommendedName>
</protein>
<feature type="signal peptide" evidence="3">
    <location>
        <begin position="1"/>
        <end position="17"/>
    </location>
</feature>
<dbReference type="Gene3D" id="2.60.40.10">
    <property type="entry name" value="Immunoglobulins"/>
    <property type="match status" value="1"/>
</dbReference>
<reference evidence="5" key="2">
    <citation type="submission" date="2025-09" db="UniProtKB">
        <authorList>
            <consortium name="Ensembl"/>
        </authorList>
    </citation>
    <scope>IDENTIFICATION</scope>
</reference>
<dbReference type="PANTHER" id="PTHR23268:SF111">
    <property type="entry name" value="IMMUNOGLOBULIN V-SET DOMAIN-CONTAINING PROTEIN"/>
    <property type="match status" value="1"/>
</dbReference>
<proteinExistence type="predicted"/>
<dbReference type="SUPFAM" id="SSF48726">
    <property type="entry name" value="Immunoglobulin"/>
    <property type="match status" value="1"/>
</dbReference>
<feature type="chain" id="PRO_5034563096" description="Ig-like domain-containing protein" evidence="3">
    <location>
        <begin position="18"/>
        <end position="132"/>
    </location>
</feature>
<keyword evidence="6" id="KW-1185">Reference proteome</keyword>
<evidence type="ECO:0000256" key="3">
    <source>
        <dbReference type="SAM" id="SignalP"/>
    </source>
</evidence>
<dbReference type="GO" id="GO:0007166">
    <property type="term" value="P:cell surface receptor signaling pathway"/>
    <property type="evidence" value="ECO:0007669"/>
    <property type="project" value="TreeGrafter"/>
</dbReference>
<name>A0A8C6BGI1_MONMO</name>
<accession>A0A8C6BGI1</accession>
<dbReference type="GeneTree" id="ENSGT00940000163545"/>
<keyword evidence="1 3" id="KW-0732">Signal</keyword>
<evidence type="ECO:0000313" key="6">
    <source>
        <dbReference type="Proteomes" id="UP000694561"/>
    </source>
</evidence>
<evidence type="ECO:0000256" key="2">
    <source>
        <dbReference type="ARBA" id="ARBA00022859"/>
    </source>
</evidence>
<reference evidence="5" key="1">
    <citation type="submission" date="2025-08" db="UniProtKB">
        <authorList>
            <consortium name="Ensembl"/>
        </authorList>
    </citation>
    <scope>IDENTIFICATION</scope>
</reference>
<keyword evidence="2" id="KW-0391">Immunity</keyword>
<sequence length="132" mass="14472">MGSWAFCYVALCLLGAGEPNTQTVKSDPVGAGRNVTLECKQNLTYNSMYWYRQDPGQGLRLIYYSTVVKDVQRGDISEGYSVSREEKGLFPLTVKAAHTNQTALYLCSGSVTVEHGHNPPVHKPAPALQLPI</sequence>